<feature type="chain" id="PRO_5035882984" evidence="2">
    <location>
        <begin position="27"/>
        <end position="383"/>
    </location>
</feature>
<feature type="signal peptide" evidence="2">
    <location>
        <begin position="1"/>
        <end position="26"/>
    </location>
</feature>
<dbReference type="AlphaFoldDB" id="A0A8T9BN22"/>
<dbReference type="EMBL" id="QGMF01000025">
    <property type="protein sequence ID" value="TVY21155.1"/>
    <property type="molecule type" value="Genomic_DNA"/>
</dbReference>
<evidence type="ECO:0000256" key="1">
    <source>
        <dbReference type="SAM" id="MobiDB-lite"/>
    </source>
</evidence>
<sequence>MFSSNPTTRLALCLLTVSLSIRSAGGHIILKTSKPFLFAAYGPSNPISPDGSDFPCKMPPGTTKLQIDGSPTEMTIGQEQQASFTGLAVHGGGSCQFALTPGFMPNKTSAWSVIQSIEGGCPAINTTGNLEDPATPNTYPFTIPAGFAPGDYTFAWTWVNRIGGSPEFYMNCAPITVNSGGAKSRRDKQRLVQIEKRATYPDIFLANIGDAGNGCMTTDAHNVQVAIAYPNPGGNVVHPNGPPSSSGLGELFHQVCDGNPRNSAGSGSQPAPSAPAAPAAPAASSAPLPSASSNPALSSTQVASQVASSAASVATSVPVSTPTAAGSAPPASPSGKCVEGHLLCVNGNQFSTCTGGVWTPPQPLGSGSHCTGGEGVGLTLTNS</sequence>
<feature type="compositionally biased region" description="Low complexity" evidence="1">
    <location>
        <begin position="262"/>
        <end position="296"/>
    </location>
</feature>
<evidence type="ECO:0000313" key="3">
    <source>
        <dbReference type="EMBL" id="TVY21155.1"/>
    </source>
</evidence>
<dbReference type="PANTHER" id="PTHR36182">
    <property type="entry name" value="PROTEIN, PUTATIVE (AFU_ORTHOLOGUE AFUA_6G10930)-RELATED"/>
    <property type="match status" value="1"/>
</dbReference>
<dbReference type="PANTHER" id="PTHR36182:SF2">
    <property type="entry name" value="LYTIC POLYSACCHARIDE MONOOXYGENASE"/>
    <property type="match status" value="1"/>
</dbReference>
<keyword evidence="2" id="KW-0732">Signal</keyword>
<keyword evidence="4" id="KW-1185">Reference proteome</keyword>
<evidence type="ECO:0000313" key="4">
    <source>
        <dbReference type="Proteomes" id="UP000469559"/>
    </source>
</evidence>
<organism evidence="3 4">
    <name type="scientific">Lachnellula arida</name>
    <dbReference type="NCBI Taxonomy" id="1316785"/>
    <lineage>
        <taxon>Eukaryota</taxon>
        <taxon>Fungi</taxon>
        <taxon>Dikarya</taxon>
        <taxon>Ascomycota</taxon>
        <taxon>Pezizomycotina</taxon>
        <taxon>Leotiomycetes</taxon>
        <taxon>Helotiales</taxon>
        <taxon>Lachnaceae</taxon>
        <taxon>Lachnellula</taxon>
    </lineage>
</organism>
<dbReference type="Proteomes" id="UP000469559">
    <property type="component" value="Unassembled WGS sequence"/>
</dbReference>
<dbReference type="Gene3D" id="2.70.50.70">
    <property type="match status" value="1"/>
</dbReference>
<accession>A0A8T9BN22</accession>
<name>A0A8T9BN22_9HELO</name>
<proteinExistence type="predicted"/>
<dbReference type="OrthoDB" id="2342176at2759"/>
<comment type="caution">
    <text evidence="3">The sequence shown here is derived from an EMBL/GenBank/DDBJ whole genome shotgun (WGS) entry which is preliminary data.</text>
</comment>
<gene>
    <name evidence="3" type="ORF">LARI1_G001478</name>
</gene>
<reference evidence="3 4" key="1">
    <citation type="submission" date="2018-05" db="EMBL/GenBank/DDBJ databases">
        <title>Whole genome sequencing for identification of molecular markers to develop diagnostic detection tools for the regulated plant pathogen Lachnellula willkommii.</title>
        <authorList>
            <person name="Giroux E."/>
            <person name="Bilodeau G."/>
        </authorList>
    </citation>
    <scope>NUCLEOTIDE SEQUENCE [LARGE SCALE GENOMIC DNA]</scope>
    <source>
        <strain evidence="3 4">CBS 203.66</strain>
    </source>
</reference>
<evidence type="ECO:0000256" key="2">
    <source>
        <dbReference type="SAM" id="SignalP"/>
    </source>
</evidence>
<feature type="region of interest" description="Disordered" evidence="1">
    <location>
        <begin position="234"/>
        <end position="296"/>
    </location>
</feature>
<protein>
    <submittedName>
        <fullName evidence="3">Uncharacterized protein</fullName>
    </submittedName>
</protein>